<evidence type="ECO:0000313" key="2">
    <source>
        <dbReference type="EMBL" id="VVD00379.1"/>
    </source>
</evidence>
<evidence type="ECO:0000313" key="3">
    <source>
        <dbReference type="Proteomes" id="UP000324832"/>
    </source>
</evidence>
<keyword evidence="3" id="KW-1185">Reference proteome</keyword>
<organism evidence="2 3">
    <name type="scientific">Leptidea sinapis</name>
    <dbReference type="NCBI Taxonomy" id="189913"/>
    <lineage>
        <taxon>Eukaryota</taxon>
        <taxon>Metazoa</taxon>
        <taxon>Ecdysozoa</taxon>
        <taxon>Arthropoda</taxon>
        <taxon>Hexapoda</taxon>
        <taxon>Insecta</taxon>
        <taxon>Pterygota</taxon>
        <taxon>Neoptera</taxon>
        <taxon>Endopterygota</taxon>
        <taxon>Lepidoptera</taxon>
        <taxon>Glossata</taxon>
        <taxon>Ditrysia</taxon>
        <taxon>Papilionoidea</taxon>
        <taxon>Pieridae</taxon>
        <taxon>Dismorphiinae</taxon>
        <taxon>Leptidea</taxon>
    </lineage>
</organism>
<gene>
    <name evidence="2" type="ORF">LSINAPIS_LOCUS11027</name>
</gene>
<name>A0A5E4QR12_9NEOP</name>
<keyword evidence="1" id="KW-0732">Signal</keyword>
<proteinExistence type="predicted"/>
<dbReference type="AlphaFoldDB" id="A0A5E4QR12"/>
<reference evidence="2 3" key="1">
    <citation type="submission" date="2017-07" db="EMBL/GenBank/DDBJ databases">
        <authorList>
            <person name="Talla V."/>
            <person name="Backstrom N."/>
        </authorList>
    </citation>
    <scope>NUCLEOTIDE SEQUENCE [LARGE SCALE GENOMIC DNA]</scope>
</reference>
<dbReference type="EMBL" id="FZQP02004667">
    <property type="protein sequence ID" value="VVD00379.1"/>
    <property type="molecule type" value="Genomic_DNA"/>
</dbReference>
<feature type="chain" id="PRO_5022808533" evidence="1">
    <location>
        <begin position="20"/>
        <end position="71"/>
    </location>
</feature>
<accession>A0A5E4QR12</accession>
<dbReference type="Proteomes" id="UP000324832">
    <property type="component" value="Unassembled WGS sequence"/>
</dbReference>
<sequence>MRSVLFLAFFVYCIYINSAYDLVVGSRVNNLLISTEKVLYNGIPLIKRDKDYKYMDSKQRIIKSYQARSVK</sequence>
<protein>
    <submittedName>
        <fullName evidence="2">Uncharacterized protein</fullName>
    </submittedName>
</protein>
<evidence type="ECO:0000256" key="1">
    <source>
        <dbReference type="SAM" id="SignalP"/>
    </source>
</evidence>
<feature type="signal peptide" evidence="1">
    <location>
        <begin position="1"/>
        <end position="19"/>
    </location>
</feature>